<gene>
    <name evidence="1" type="ORF">S01H1_40429</name>
</gene>
<dbReference type="EMBL" id="BARS01025601">
    <property type="protein sequence ID" value="GAG05986.1"/>
    <property type="molecule type" value="Genomic_DNA"/>
</dbReference>
<reference evidence="1" key="1">
    <citation type="journal article" date="2014" name="Front. Microbiol.">
        <title>High frequency of phylogenetically diverse reductive dehalogenase-homologous genes in deep subseafloor sedimentary metagenomes.</title>
        <authorList>
            <person name="Kawai M."/>
            <person name="Futagami T."/>
            <person name="Toyoda A."/>
            <person name="Takaki Y."/>
            <person name="Nishi S."/>
            <person name="Hori S."/>
            <person name="Arai W."/>
            <person name="Tsubouchi T."/>
            <person name="Morono Y."/>
            <person name="Uchiyama I."/>
            <person name="Ito T."/>
            <person name="Fujiyama A."/>
            <person name="Inagaki F."/>
            <person name="Takami H."/>
        </authorList>
    </citation>
    <scope>NUCLEOTIDE SEQUENCE</scope>
    <source>
        <strain evidence="1">Expedition CK06-06</strain>
    </source>
</reference>
<accession>X0VZU9</accession>
<sequence>MNIYFDRKKNRASVKIILKNKYLGNLAHKLSINYHHINDLLTNKRIILYIYNDILSYCITNNLEIECIPDIDNLSFI</sequence>
<organism evidence="1">
    <name type="scientific">marine sediment metagenome</name>
    <dbReference type="NCBI Taxonomy" id="412755"/>
    <lineage>
        <taxon>unclassified sequences</taxon>
        <taxon>metagenomes</taxon>
        <taxon>ecological metagenomes</taxon>
    </lineage>
</organism>
<proteinExistence type="predicted"/>
<comment type="caution">
    <text evidence="1">The sequence shown here is derived from an EMBL/GenBank/DDBJ whole genome shotgun (WGS) entry which is preliminary data.</text>
</comment>
<dbReference type="AlphaFoldDB" id="X0VZU9"/>
<protein>
    <submittedName>
        <fullName evidence="1">Uncharacterized protein</fullName>
    </submittedName>
</protein>
<evidence type="ECO:0000313" key="1">
    <source>
        <dbReference type="EMBL" id="GAG05986.1"/>
    </source>
</evidence>
<name>X0VZU9_9ZZZZ</name>